<sequence length="485" mass="55295">MSITFKKIDKEDFLEMRKKFLENYKGLDDFDLETAFRFHKSLPYYKNFQKMLEKSIQDNKIAIEAYSKETLLEDLIKNLNSLHRVGQADFLSIIIDSHTRENHYENARTILNDSIKSNKSLLNGFPLITYGTKLARKIVNDVEVPLQIKHGSADARLLAEFSFLGGFSAFDGGGISHSIPFSKSVPLKDSLENWRYVDRLVGLYEENGIKINREIFSPLTATLVPPAISNSIQILESLFAVEQGVKNISIGVAQYGNITQDIASLLALQEQIQFYLDKFSFKDINISTVFNQWIGGFPENELKAYSLISYSATVSLFTKSNRIFVKNIDEYTKNSLGNTMINSLVLTKTILDIGNSQNLTNYEEVNLEKEQIKKETAQIIEKVFSICNGDLRKAIAEAFEDGIIDIPFAPSKYNIGKMMPARDNEGMIRYLDIGNLPFSTSIQEFHHKKIKERAEKENREIDFQMTIDDIFAMSQGKLINKKSRE</sequence>
<dbReference type="GO" id="GO:0050097">
    <property type="term" value="F:methylaspartate mutase activity"/>
    <property type="evidence" value="ECO:0007669"/>
    <property type="project" value="UniProtKB-UniRule"/>
</dbReference>
<keyword evidence="3 4" id="KW-0170">Cobalt</keyword>
<dbReference type="GO" id="GO:0031419">
    <property type="term" value="F:cobalamin binding"/>
    <property type="evidence" value="ECO:0007669"/>
    <property type="project" value="UniProtKB-KW"/>
</dbReference>
<feature type="binding site" evidence="4">
    <location>
        <position position="330"/>
    </location>
    <ligand>
        <name>adenosylcob(III)alamin</name>
        <dbReference type="ChEBI" id="CHEBI:18408"/>
    </ligand>
</feature>
<keyword evidence="2 4" id="KW-0413">Isomerase</keyword>
<proteinExistence type="inferred from homology"/>
<dbReference type="Proteomes" id="UP000230056">
    <property type="component" value="Chromosome"/>
</dbReference>
<dbReference type="InterPro" id="IPR014714">
    <property type="entry name" value="Glu_mut_E_C_dom_sf"/>
</dbReference>
<dbReference type="InterPro" id="IPR016176">
    <property type="entry name" value="Cbl-dep_enz_cat"/>
</dbReference>
<comment type="cofactor">
    <cofactor evidence="4">
        <name>adenosylcob(III)alamin</name>
        <dbReference type="ChEBI" id="CHEBI:18408"/>
    </cofactor>
</comment>
<dbReference type="GO" id="GO:0019670">
    <property type="term" value="P:anaerobic L-glutamate catabolic process"/>
    <property type="evidence" value="ECO:0007669"/>
    <property type="project" value="InterPro"/>
</dbReference>
<dbReference type="Gene3D" id="3.20.20.240">
    <property type="entry name" value="Methylmalonyl-CoA mutase"/>
    <property type="match status" value="1"/>
</dbReference>
<feature type="binding site" evidence="4">
    <location>
        <position position="100"/>
    </location>
    <ligand>
        <name>L-glutamate</name>
        <dbReference type="ChEBI" id="CHEBI:29985"/>
    </ligand>
</feature>
<dbReference type="InterPro" id="IPR006396">
    <property type="entry name" value="Glu_mut_E"/>
</dbReference>
<dbReference type="GO" id="GO:0019553">
    <property type="term" value="P:L-glutamate catabolic process via L-citramalate"/>
    <property type="evidence" value="ECO:0007669"/>
    <property type="project" value="UniProtKB-UniRule"/>
</dbReference>
<reference evidence="5 6" key="1">
    <citation type="submission" date="2017-11" db="EMBL/GenBank/DDBJ databases">
        <title>Genome sequencing of Fusobacterium periodonticum KCOM 1261.</title>
        <authorList>
            <person name="Kook J.-K."/>
            <person name="Park S.-N."/>
            <person name="Lim Y.K."/>
        </authorList>
    </citation>
    <scope>NUCLEOTIDE SEQUENCE [LARGE SCALE GENOMIC DNA]</scope>
    <source>
        <strain evidence="5 6">KCOM 1261</strain>
    </source>
</reference>
<dbReference type="PIRSF" id="PIRSF001495">
    <property type="entry name" value="Met_asp_mut_epsi"/>
    <property type="match status" value="1"/>
</dbReference>
<dbReference type="Gene3D" id="3.90.970.10">
    <property type="match status" value="1"/>
</dbReference>
<comment type="similarity">
    <text evidence="4">Belongs to the methylaspartate mutase GlmE subunit family.</text>
</comment>
<feature type="binding site" evidence="4">
    <location>
        <position position="123"/>
    </location>
    <ligand>
        <name>adenosylcob(III)alamin</name>
        <dbReference type="ChEBI" id="CHEBI:18408"/>
    </ligand>
</feature>
<dbReference type="EMBL" id="CP024699">
    <property type="protein sequence ID" value="ATV59780.1"/>
    <property type="molecule type" value="Genomic_DNA"/>
</dbReference>
<feature type="binding site" evidence="4">
    <location>
        <position position="326"/>
    </location>
    <ligand>
        <name>adenosylcob(III)alamin</name>
        <dbReference type="ChEBI" id="CHEBI:18408"/>
    </ligand>
</feature>
<comment type="function">
    <text evidence="4">Catalyzes the carbon skeleton rearrangement of L-glutamate to L-threo-3-methylaspartate ((2S,3S)-3-methylaspartate).</text>
</comment>
<organism evidence="5 6">
    <name type="scientific">Fusobacterium pseudoperiodonticum</name>
    <dbReference type="NCBI Taxonomy" id="2663009"/>
    <lineage>
        <taxon>Bacteria</taxon>
        <taxon>Fusobacteriati</taxon>
        <taxon>Fusobacteriota</taxon>
        <taxon>Fusobacteriia</taxon>
        <taxon>Fusobacteriales</taxon>
        <taxon>Fusobacteriaceae</taxon>
        <taxon>Fusobacterium</taxon>
    </lineage>
</organism>
<evidence type="ECO:0000313" key="5">
    <source>
        <dbReference type="EMBL" id="ATV59780.1"/>
    </source>
</evidence>
<dbReference type="NCBIfam" id="TIGR01503">
    <property type="entry name" value="MthylAspMut_E"/>
    <property type="match status" value="1"/>
</dbReference>
<dbReference type="CDD" id="cd00245">
    <property type="entry name" value="Glm_e"/>
    <property type="match status" value="1"/>
</dbReference>
<feature type="binding site" evidence="4">
    <location>
        <position position="171"/>
    </location>
    <ligand>
        <name>L-glutamate</name>
        <dbReference type="ChEBI" id="CHEBI:29985"/>
    </ligand>
</feature>
<evidence type="ECO:0000256" key="3">
    <source>
        <dbReference type="ARBA" id="ARBA00023285"/>
    </source>
</evidence>
<dbReference type="AlphaFoldDB" id="A0A2D3NWQ4"/>
<comment type="subunit">
    <text evidence="4">Heterotetramer composed of 2 epsilon subunits (GlmE) and 2 sigma subunits (GlmS). GlmE exists as a homodimer and GlmS as a monomer.</text>
</comment>
<evidence type="ECO:0000256" key="4">
    <source>
        <dbReference type="HAMAP-Rule" id="MF_01923"/>
    </source>
</evidence>
<dbReference type="HAMAP" id="MF_01923">
    <property type="entry name" value="Me_Asp_mutase_E"/>
    <property type="match status" value="1"/>
</dbReference>
<dbReference type="EC" id="5.4.99.1" evidence="4"/>
<dbReference type="Pfam" id="PF06368">
    <property type="entry name" value="Met_asp_mut_E"/>
    <property type="match status" value="1"/>
</dbReference>
<feature type="binding site" evidence="4">
    <location>
        <begin position="149"/>
        <end position="150"/>
    </location>
    <ligand>
        <name>L-glutamate</name>
        <dbReference type="ChEBI" id="CHEBI:29985"/>
    </ligand>
</feature>
<feature type="binding site" evidence="4">
    <location>
        <position position="180"/>
    </location>
    <ligand>
        <name>adenosylcob(III)alamin</name>
        <dbReference type="ChEBI" id="CHEBI:18408"/>
    </ligand>
</feature>
<accession>A0A2D3NWQ4</accession>
<comment type="caution">
    <text evidence="4">Lacks conserved residue(s) required for the propagation of feature annotation.</text>
</comment>
<keyword evidence="1 4" id="KW-0846">Cobalamin</keyword>
<feature type="binding site" evidence="4">
    <location>
        <position position="297"/>
    </location>
    <ligand>
        <name>adenosylcob(III)alamin</name>
        <dbReference type="ChEBI" id="CHEBI:18408"/>
    </ligand>
</feature>
<dbReference type="SUPFAM" id="SSF51703">
    <property type="entry name" value="Cobalamin (vitamin B12)-dependent enzymes"/>
    <property type="match status" value="1"/>
</dbReference>
<comment type="catalytic activity">
    <reaction evidence="4">
        <text>(2S,3S)-3-methyl-L-aspartate = L-glutamate</text>
        <dbReference type="Rhea" id="RHEA:12857"/>
        <dbReference type="ChEBI" id="CHEBI:29985"/>
        <dbReference type="ChEBI" id="CHEBI:58724"/>
        <dbReference type="EC" id="5.4.99.1"/>
    </reaction>
</comment>
<name>A0A2D3NWQ4_9FUSO</name>
<protein>
    <recommendedName>
        <fullName evidence="4">Glutamate mutase epsilon subunit</fullName>
        <ecNumber evidence="4">5.4.99.1</ecNumber>
    </recommendedName>
    <alternativeName>
        <fullName evidence="4">Glutamate mutase E chain</fullName>
    </alternativeName>
    <alternativeName>
        <fullName evidence="4">Glutamate mutase large subunit</fullName>
    </alternativeName>
    <alternativeName>
        <fullName evidence="4">Methylaspartate mutase</fullName>
    </alternativeName>
</protein>
<dbReference type="UniPathway" id="UPA00561">
    <property type="reaction ID" value="UER00617"/>
</dbReference>
<dbReference type="RefSeq" id="WP_100025125.1">
    <property type="nucleotide sequence ID" value="NZ_CP024699.1"/>
</dbReference>
<evidence type="ECO:0000256" key="1">
    <source>
        <dbReference type="ARBA" id="ARBA00022628"/>
    </source>
</evidence>
<evidence type="ECO:0000256" key="2">
    <source>
        <dbReference type="ARBA" id="ARBA00023235"/>
    </source>
</evidence>
<evidence type="ECO:0000313" key="6">
    <source>
        <dbReference type="Proteomes" id="UP000230056"/>
    </source>
</evidence>
<gene>
    <name evidence="4" type="primary">glmE</name>
    <name evidence="5" type="ORF">CTM72_08705</name>
</gene>
<comment type="pathway">
    <text evidence="4">Amino-acid degradation; L-glutamate degradation via mesaconate pathway; acetate and pyruvate from L-glutamate: step 1/4.</text>
</comment>